<evidence type="ECO:0000313" key="2">
    <source>
        <dbReference type="EMBL" id="MDZ5661807.1"/>
    </source>
</evidence>
<protein>
    <submittedName>
        <fullName evidence="2">Phosphotransferase</fullName>
    </submittedName>
</protein>
<gene>
    <name evidence="2" type="ORF">SFC79_08535</name>
</gene>
<keyword evidence="3" id="KW-1185">Reference proteome</keyword>
<evidence type="ECO:0000259" key="1">
    <source>
        <dbReference type="Pfam" id="PF01636"/>
    </source>
</evidence>
<name>A0ABU5KAD3_9ACTN</name>
<dbReference type="RefSeq" id="WP_322424023.1">
    <property type="nucleotide sequence ID" value="NZ_JAXQPW010000002.1"/>
</dbReference>
<dbReference type="InterPro" id="IPR002575">
    <property type="entry name" value="Aminoglycoside_PTrfase"/>
</dbReference>
<dbReference type="SUPFAM" id="SSF56112">
    <property type="entry name" value="Protein kinase-like (PK-like)"/>
    <property type="match status" value="1"/>
</dbReference>
<feature type="domain" description="Aminoglycoside phosphotransferase" evidence="1">
    <location>
        <begin position="19"/>
        <end position="234"/>
    </location>
</feature>
<reference evidence="2 3" key="1">
    <citation type="submission" date="2023-11" db="EMBL/GenBank/DDBJ databases">
        <title>Novel species in genus Nocardioides.</title>
        <authorList>
            <person name="Zhou H."/>
        </authorList>
    </citation>
    <scope>NUCLEOTIDE SEQUENCE [LARGE SCALE GENOMIC DNA]</scope>
    <source>
        <strain evidence="2 3">S-58</strain>
    </source>
</reference>
<proteinExistence type="predicted"/>
<evidence type="ECO:0000313" key="3">
    <source>
        <dbReference type="Proteomes" id="UP001291999"/>
    </source>
</evidence>
<dbReference type="Gene3D" id="3.90.1200.10">
    <property type="match status" value="1"/>
</dbReference>
<dbReference type="Pfam" id="PF01636">
    <property type="entry name" value="APH"/>
    <property type="match status" value="1"/>
</dbReference>
<accession>A0ABU5KAD3</accession>
<dbReference type="InterPro" id="IPR011009">
    <property type="entry name" value="Kinase-like_dom_sf"/>
</dbReference>
<organism evidence="2 3">
    <name type="scientific">Nocardioides renjunii</name>
    <dbReference type="NCBI Taxonomy" id="3095075"/>
    <lineage>
        <taxon>Bacteria</taxon>
        <taxon>Bacillati</taxon>
        <taxon>Actinomycetota</taxon>
        <taxon>Actinomycetes</taxon>
        <taxon>Propionibacteriales</taxon>
        <taxon>Nocardioidaceae</taxon>
        <taxon>Nocardioides</taxon>
    </lineage>
</organism>
<dbReference type="EMBL" id="JAXQPW010000002">
    <property type="protein sequence ID" value="MDZ5661807.1"/>
    <property type="molecule type" value="Genomic_DNA"/>
</dbReference>
<sequence>MIDPSELLTRFWGLDAPRVRPLDGGMNSSTWLVEHRGAVYVAKLVPASGVADLAAGADVARTLAEAGFLTGRPVPALDGRIVVTEHALALLEHVPGRELVGDTDAEQKWIAEVLAGVHVASEPGVGPRTATFAQDWLRPAAPGVESHPWLLDAIEAARAATDSLRVTWSVLHTDPAPEAFVHDDETQVTGLIDWAGARRGPVLYDVASAVMYLGGPHEAATFLRAYQATGPLDPAEMQHLDAFRLFREAVQGVYFATRLDSEDLTGDVEVADNEKGLADARRRLEALGAA</sequence>
<dbReference type="Proteomes" id="UP001291999">
    <property type="component" value="Unassembled WGS sequence"/>
</dbReference>
<comment type="caution">
    <text evidence="2">The sequence shown here is derived from an EMBL/GenBank/DDBJ whole genome shotgun (WGS) entry which is preliminary data.</text>
</comment>